<dbReference type="AlphaFoldDB" id="A0A0N4Y156"/>
<evidence type="ECO:0000313" key="1">
    <source>
        <dbReference type="EMBL" id="VDL72915.1"/>
    </source>
</evidence>
<keyword evidence="2" id="KW-1185">Reference proteome</keyword>
<dbReference type="EMBL" id="UYSL01020125">
    <property type="protein sequence ID" value="VDL72915.1"/>
    <property type="molecule type" value="Genomic_DNA"/>
</dbReference>
<dbReference type="Proteomes" id="UP000271162">
    <property type="component" value="Unassembled WGS sequence"/>
</dbReference>
<reference evidence="3" key="1">
    <citation type="submission" date="2017-02" db="UniProtKB">
        <authorList>
            <consortium name="WormBaseParasite"/>
        </authorList>
    </citation>
    <scope>IDENTIFICATION</scope>
</reference>
<name>A0A0N4Y156_NIPBR</name>
<proteinExistence type="predicted"/>
<evidence type="ECO:0000313" key="2">
    <source>
        <dbReference type="Proteomes" id="UP000271162"/>
    </source>
</evidence>
<accession>A0A0N4Y156</accession>
<protein>
    <submittedName>
        <fullName evidence="1 3">Uncharacterized protein</fullName>
    </submittedName>
</protein>
<reference evidence="1 2" key="2">
    <citation type="submission" date="2018-11" db="EMBL/GenBank/DDBJ databases">
        <authorList>
            <consortium name="Pathogen Informatics"/>
        </authorList>
    </citation>
    <scope>NUCLEOTIDE SEQUENCE [LARGE SCALE GENOMIC DNA]</scope>
</reference>
<evidence type="ECO:0000313" key="3">
    <source>
        <dbReference type="WBParaSite" id="NBR_0000932501-mRNA-1"/>
    </source>
</evidence>
<gene>
    <name evidence="1" type="ORF">NBR_LOCUS9326</name>
</gene>
<sequence length="108" mass="11656">MTSCATRDFFASHRLPSHPTSETVEPGVWGTEAGLLLVEHICSLVSGRSVASASVRSIPQAWESSRCEIEGVIRLSLRVRLRHSGCLCRNSSSAGHHCLTRIATPSPC</sequence>
<dbReference type="WBParaSite" id="NBR_0000932501-mRNA-1">
    <property type="protein sequence ID" value="NBR_0000932501-mRNA-1"/>
    <property type="gene ID" value="NBR_0000932501"/>
</dbReference>
<organism evidence="3">
    <name type="scientific">Nippostrongylus brasiliensis</name>
    <name type="common">Rat hookworm</name>
    <dbReference type="NCBI Taxonomy" id="27835"/>
    <lineage>
        <taxon>Eukaryota</taxon>
        <taxon>Metazoa</taxon>
        <taxon>Ecdysozoa</taxon>
        <taxon>Nematoda</taxon>
        <taxon>Chromadorea</taxon>
        <taxon>Rhabditida</taxon>
        <taxon>Rhabditina</taxon>
        <taxon>Rhabditomorpha</taxon>
        <taxon>Strongyloidea</taxon>
        <taxon>Heligmosomidae</taxon>
        <taxon>Nippostrongylus</taxon>
    </lineage>
</organism>